<dbReference type="PANTHER" id="PTHR12736:SF11">
    <property type="entry name" value="LANC-LIKE PROTEIN 2"/>
    <property type="match status" value="1"/>
</dbReference>
<keyword evidence="2" id="KW-1185">Reference proteome</keyword>
<dbReference type="InterPro" id="IPR007822">
    <property type="entry name" value="LANC-like"/>
</dbReference>
<dbReference type="InterPro" id="IPR012341">
    <property type="entry name" value="6hp_glycosidase-like_sf"/>
</dbReference>
<dbReference type="Gene3D" id="1.50.10.10">
    <property type="match status" value="1"/>
</dbReference>
<dbReference type="SUPFAM" id="SSF158745">
    <property type="entry name" value="LanC-like"/>
    <property type="match status" value="1"/>
</dbReference>
<accession>A0ABQ9UGN7</accession>
<reference evidence="1 2" key="1">
    <citation type="submission" date="2023-05" db="EMBL/GenBank/DDBJ databases">
        <title>B98-5 Cell Line De Novo Hybrid Assembly: An Optical Mapping Approach.</title>
        <authorList>
            <person name="Kananen K."/>
            <person name="Auerbach J.A."/>
            <person name="Kautto E."/>
            <person name="Blachly J.S."/>
        </authorList>
    </citation>
    <scope>NUCLEOTIDE SEQUENCE [LARGE SCALE GENOMIC DNA]</scope>
    <source>
        <strain evidence="1">B95-8</strain>
        <tissue evidence="1">Cell line</tissue>
    </source>
</reference>
<evidence type="ECO:0000313" key="1">
    <source>
        <dbReference type="EMBL" id="KAK2096051.1"/>
    </source>
</evidence>
<feature type="non-terminal residue" evidence="1">
    <location>
        <position position="1"/>
    </location>
</feature>
<organism evidence="1 2">
    <name type="scientific">Saguinus oedipus</name>
    <name type="common">Cotton-top tamarin</name>
    <name type="synonym">Oedipomidas oedipus</name>
    <dbReference type="NCBI Taxonomy" id="9490"/>
    <lineage>
        <taxon>Eukaryota</taxon>
        <taxon>Metazoa</taxon>
        <taxon>Chordata</taxon>
        <taxon>Craniata</taxon>
        <taxon>Vertebrata</taxon>
        <taxon>Euteleostomi</taxon>
        <taxon>Mammalia</taxon>
        <taxon>Eutheria</taxon>
        <taxon>Euarchontoglires</taxon>
        <taxon>Primates</taxon>
        <taxon>Haplorrhini</taxon>
        <taxon>Platyrrhini</taxon>
        <taxon>Cebidae</taxon>
        <taxon>Callitrichinae</taxon>
        <taxon>Saguinus</taxon>
    </lineage>
</organism>
<sequence length="61" mass="6970">PAAKVDQETLTEMVKPSIDYVRHKKFRSGNYPSSLSNETDRLVHWCHGAPGVIHMLMQAYK</sequence>
<dbReference type="EMBL" id="JASSZA010000012">
    <property type="protein sequence ID" value="KAK2096051.1"/>
    <property type="molecule type" value="Genomic_DNA"/>
</dbReference>
<dbReference type="Pfam" id="PF05147">
    <property type="entry name" value="LANC_like"/>
    <property type="match status" value="1"/>
</dbReference>
<dbReference type="PANTHER" id="PTHR12736">
    <property type="entry name" value="LANC-LIKE PROTEIN"/>
    <property type="match status" value="1"/>
</dbReference>
<dbReference type="Proteomes" id="UP001266305">
    <property type="component" value="Unassembled WGS sequence"/>
</dbReference>
<name>A0ABQ9UGN7_SAGOE</name>
<proteinExistence type="predicted"/>
<evidence type="ECO:0000313" key="2">
    <source>
        <dbReference type="Proteomes" id="UP001266305"/>
    </source>
</evidence>
<comment type="caution">
    <text evidence="1">The sequence shown here is derived from an EMBL/GenBank/DDBJ whole genome shotgun (WGS) entry which is preliminary data.</text>
</comment>
<protein>
    <submittedName>
        <fullName evidence="1">LanC-like protein 2</fullName>
    </submittedName>
</protein>
<gene>
    <name evidence="1" type="primary">LANCL2_4</name>
    <name evidence="1" type="ORF">P7K49_025085</name>
</gene>
<feature type="non-terminal residue" evidence="1">
    <location>
        <position position="61"/>
    </location>
</feature>